<dbReference type="Pfam" id="PF13180">
    <property type="entry name" value="PDZ_2"/>
    <property type="match status" value="1"/>
</dbReference>
<feature type="domain" description="PDZ" evidence="3">
    <location>
        <begin position="176"/>
        <end position="265"/>
    </location>
</feature>
<dbReference type="InterPro" id="IPR051201">
    <property type="entry name" value="Chloro_Bact_Ser_Proteases"/>
</dbReference>
<dbReference type="EMBL" id="UOGK01000173">
    <property type="protein sequence ID" value="VAX38948.1"/>
    <property type="molecule type" value="Genomic_DNA"/>
</dbReference>
<dbReference type="Pfam" id="PF13365">
    <property type="entry name" value="Trypsin_2"/>
    <property type="match status" value="1"/>
</dbReference>
<dbReference type="Gene3D" id="2.30.42.10">
    <property type="match status" value="2"/>
</dbReference>
<feature type="non-terminal residue" evidence="4">
    <location>
        <position position="1"/>
    </location>
</feature>
<dbReference type="PANTHER" id="PTHR43343:SF3">
    <property type="entry name" value="PROTEASE DO-LIKE 8, CHLOROPLASTIC"/>
    <property type="match status" value="1"/>
</dbReference>
<evidence type="ECO:0000259" key="3">
    <source>
        <dbReference type="PROSITE" id="PS50106"/>
    </source>
</evidence>
<dbReference type="PANTHER" id="PTHR43343">
    <property type="entry name" value="PEPTIDASE S12"/>
    <property type="match status" value="1"/>
</dbReference>
<evidence type="ECO:0000313" key="4">
    <source>
        <dbReference type="EMBL" id="VAX38948.1"/>
    </source>
</evidence>
<dbReference type="InterPro" id="IPR036034">
    <property type="entry name" value="PDZ_sf"/>
</dbReference>
<dbReference type="SMART" id="SM00228">
    <property type="entry name" value="PDZ"/>
    <property type="match status" value="2"/>
</dbReference>
<evidence type="ECO:0000256" key="2">
    <source>
        <dbReference type="ARBA" id="ARBA00022801"/>
    </source>
</evidence>
<keyword evidence="1 4" id="KW-0645">Protease</keyword>
<evidence type="ECO:0000256" key="1">
    <source>
        <dbReference type="ARBA" id="ARBA00022670"/>
    </source>
</evidence>
<proteinExistence type="predicted"/>
<dbReference type="AlphaFoldDB" id="A0A3B1DS40"/>
<sequence length="386" mass="40793">SGWIFDTEGHVVTNAHVLRGAESIRVQLSDGRLYEVEQVGTDPLTDIAVLRLPEKSGLIPAIRATDQHPRQGERVFAFGSPFGFKFSMSEGIISGLGREPAGAVATSSGYTNFIQTDAAVNPGNSGGPLVNVRGQVVGMNVAIATGSESDGTTEGQSAGISFAIPLPVIESVVTQLIETGRVKRGFLGIQYSENTAMRNDAGYNGFGVLVQAVTSGGPAESVGLEAGDIITAIDGQDVTGTGVLRSLISVVQPGEALELRVWRDGETFTVEPELIEAGPEVVVGRSVLGELRRFGLQLGEGRTLDGDQPPVVGWVARGSPAEREGFVRGQRVLRVGDAEVTTLNGLTEKLDAAGLLLGREVEVVVAQADLETREVEERTLRLRVLR</sequence>
<protein>
    <submittedName>
        <fullName evidence="4">HtrA protease/chaperone protein</fullName>
    </submittedName>
</protein>
<keyword evidence="2" id="KW-0378">Hydrolase</keyword>
<reference evidence="4" key="1">
    <citation type="submission" date="2018-06" db="EMBL/GenBank/DDBJ databases">
        <authorList>
            <person name="Zhirakovskaya E."/>
        </authorList>
    </citation>
    <scope>NUCLEOTIDE SEQUENCE</scope>
</reference>
<organism evidence="4">
    <name type="scientific">hydrothermal vent metagenome</name>
    <dbReference type="NCBI Taxonomy" id="652676"/>
    <lineage>
        <taxon>unclassified sequences</taxon>
        <taxon>metagenomes</taxon>
        <taxon>ecological metagenomes</taxon>
    </lineage>
</organism>
<dbReference type="GO" id="GO:0004252">
    <property type="term" value="F:serine-type endopeptidase activity"/>
    <property type="evidence" value="ECO:0007669"/>
    <property type="project" value="InterPro"/>
</dbReference>
<dbReference type="SUPFAM" id="SSF50156">
    <property type="entry name" value="PDZ domain-like"/>
    <property type="match status" value="2"/>
</dbReference>
<dbReference type="PRINTS" id="PR00834">
    <property type="entry name" value="PROTEASES2C"/>
</dbReference>
<gene>
    <name evidence="4" type="ORF">MNBD_PLANCTO03-2458</name>
</gene>
<dbReference type="Gene3D" id="2.40.10.120">
    <property type="match status" value="1"/>
</dbReference>
<dbReference type="SUPFAM" id="SSF50494">
    <property type="entry name" value="Trypsin-like serine proteases"/>
    <property type="match status" value="1"/>
</dbReference>
<dbReference type="PROSITE" id="PS50106">
    <property type="entry name" value="PDZ"/>
    <property type="match status" value="1"/>
</dbReference>
<dbReference type="InterPro" id="IPR001478">
    <property type="entry name" value="PDZ"/>
</dbReference>
<dbReference type="GO" id="GO:0006508">
    <property type="term" value="P:proteolysis"/>
    <property type="evidence" value="ECO:0007669"/>
    <property type="project" value="UniProtKB-KW"/>
</dbReference>
<accession>A0A3B1DS40</accession>
<dbReference type="InterPro" id="IPR009003">
    <property type="entry name" value="Peptidase_S1_PA"/>
</dbReference>
<name>A0A3B1DS40_9ZZZZ</name>
<dbReference type="InterPro" id="IPR001940">
    <property type="entry name" value="Peptidase_S1C"/>
</dbReference>